<dbReference type="GO" id="GO:0005829">
    <property type="term" value="C:cytosol"/>
    <property type="evidence" value="ECO:0007669"/>
    <property type="project" value="TreeGrafter"/>
</dbReference>
<feature type="binding site" evidence="7">
    <location>
        <position position="131"/>
    </location>
    <ligand>
        <name>(2S)-2-hydroxy-3-oxobutyl phosphate</name>
        <dbReference type="ChEBI" id="CHEBI:58830"/>
    </ligand>
</feature>
<feature type="binding site" evidence="7">
    <location>
        <begin position="59"/>
        <end position="61"/>
    </location>
    <ligand>
        <name>5-amino-6-(D-ribitylamino)uracil</name>
        <dbReference type="ChEBI" id="CHEBI:15934"/>
    </ligand>
</feature>
<dbReference type="Pfam" id="PF00885">
    <property type="entry name" value="DMRL_synthase"/>
    <property type="match status" value="1"/>
</dbReference>
<feature type="binding site" evidence="7">
    <location>
        <begin position="89"/>
        <end position="90"/>
    </location>
    <ligand>
        <name>(2S)-2-hydroxy-3-oxobutyl phosphate</name>
        <dbReference type="ChEBI" id="CHEBI:58830"/>
    </ligand>
</feature>
<organism evidence="8 9">
    <name type="scientific">Acidocella aromatica</name>
    <dbReference type="NCBI Taxonomy" id="1303579"/>
    <lineage>
        <taxon>Bacteria</taxon>
        <taxon>Pseudomonadati</taxon>
        <taxon>Pseudomonadota</taxon>
        <taxon>Alphaproteobacteria</taxon>
        <taxon>Acetobacterales</taxon>
        <taxon>Acidocellaceae</taxon>
        <taxon>Acidocella</taxon>
    </lineage>
</organism>
<feature type="binding site" evidence="7">
    <location>
        <position position="28"/>
    </location>
    <ligand>
        <name>5-amino-6-(D-ribitylamino)uracil</name>
        <dbReference type="ChEBI" id="CHEBI:15934"/>
    </ligand>
</feature>
<comment type="caution">
    <text evidence="7">Lacks conserved residue(s) required for the propagation of feature annotation.</text>
</comment>
<comment type="caution">
    <text evidence="8">The sequence shown here is derived from an EMBL/GenBank/DDBJ whole genome shotgun (WGS) entry which is preliminary data.</text>
</comment>
<dbReference type="GO" id="GO:0000906">
    <property type="term" value="F:6,7-dimethyl-8-ribityllumazine synthase activity"/>
    <property type="evidence" value="ECO:0007669"/>
    <property type="project" value="UniProtKB-UniRule"/>
</dbReference>
<keyword evidence="5 7" id="KW-0808">Transferase</keyword>
<dbReference type="UniPathway" id="UPA00275">
    <property type="reaction ID" value="UER00404"/>
</dbReference>
<dbReference type="EC" id="2.5.1.78" evidence="3 7"/>
<accession>A0A840VCI7</accession>
<sequence>MSTADAPDAIAPAVPGPAPSILVISAPYYRQVVDGMLQAAKAIFAQASATVQVIEVGGAYELAQALAIAAASGQKFDGYVLLGCVVRGETDHYEFICASSMDAILRVATSHALCVGTALLTVDTLEQALARSHETGSNKGAEAAVACLKQIVLKRELAA</sequence>
<evidence type="ECO:0000256" key="7">
    <source>
        <dbReference type="HAMAP-Rule" id="MF_00178"/>
    </source>
</evidence>
<dbReference type="Proteomes" id="UP000553706">
    <property type="component" value="Unassembled WGS sequence"/>
</dbReference>
<evidence type="ECO:0000313" key="9">
    <source>
        <dbReference type="Proteomes" id="UP000553706"/>
    </source>
</evidence>
<comment type="catalytic activity">
    <reaction evidence="6 7">
        <text>(2S)-2-hydroxy-3-oxobutyl phosphate + 5-amino-6-(D-ribitylamino)uracil = 6,7-dimethyl-8-(1-D-ribityl)lumazine + phosphate + 2 H2O + H(+)</text>
        <dbReference type="Rhea" id="RHEA:26152"/>
        <dbReference type="ChEBI" id="CHEBI:15377"/>
        <dbReference type="ChEBI" id="CHEBI:15378"/>
        <dbReference type="ChEBI" id="CHEBI:15934"/>
        <dbReference type="ChEBI" id="CHEBI:43474"/>
        <dbReference type="ChEBI" id="CHEBI:58201"/>
        <dbReference type="ChEBI" id="CHEBI:58830"/>
        <dbReference type="EC" id="2.5.1.78"/>
    </reaction>
</comment>
<proteinExistence type="inferred from homology"/>
<feature type="binding site" evidence="7">
    <location>
        <begin position="84"/>
        <end position="86"/>
    </location>
    <ligand>
        <name>5-amino-6-(D-ribitylamino)uracil</name>
        <dbReference type="ChEBI" id="CHEBI:15934"/>
    </ligand>
</feature>
<reference evidence="8 9" key="1">
    <citation type="submission" date="2020-08" db="EMBL/GenBank/DDBJ databases">
        <title>Genomic Encyclopedia of Type Strains, Phase IV (KMG-IV): sequencing the most valuable type-strain genomes for metagenomic binning, comparative biology and taxonomic classification.</title>
        <authorList>
            <person name="Goeker M."/>
        </authorList>
    </citation>
    <scope>NUCLEOTIDE SEQUENCE [LARGE SCALE GENOMIC DNA]</scope>
    <source>
        <strain evidence="8 9">DSM 27026</strain>
    </source>
</reference>
<dbReference type="EMBL" id="JACHFJ010000002">
    <property type="protein sequence ID" value="MBB5372567.1"/>
    <property type="molecule type" value="Genomic_DNA"/>
</dbReference>
<dbReference type="InterPro" id="IPR034964">
    <property type="entry name" value="LS"/>
</dbReference>
<dbReference type="NCBIfam" id="TIGR00114">
    <property type="entry name" value="lumazine-synth"/>
    <property type="match status" value="1"/>
</dbReference>
<dbReference type="CDD" id="cd09209">
    <property type="entry name" value="Lumazine_synthase-I"/>
    <property type="match status" value="1"/>
</dbReference>
<protein>
    <recommendedName>
        <fullName evidence="3 7">6,7-dimethyl-8-ribityllumazine synthase</fullName>
        <shortName evidence="7">DMRL synthase</shortName>
        <shortName evidence="7">LS</shortName>
        <shortName evidence="7">Lumazine synthase</shortName>
        <ecNumber evidence="3 7">2.5.1.78</ecNumber>
    </recommendedName>
</protein>
<feature type="active site" description="Proton donor" evidence="7">
    <location>
        <position position="92"/>
    </location>
</feature>
<gene>
    <name evidence="7" type="primary">ribH</name>
    <name evidence="8" type="ORF">HNP71_000805</name>
</gene>
<evidence type="ECO:0000256" key="1">
    <source>
        <dbReference type="ARBA" id="ARBA00004917"/>
    </source>
</evidence>
<evidence type="ECO:0000256" key="6">
    <source>
        <dbReference type="ARBA" id="ARBA00048785"/>
    </source>
</evidence>
<dbReference type="InterPro" id="IPR036467">
    <property type="entry name" value="LS/RS_sf"/>
</dbReference>
<evidence type="ECO:0000256" key="4">
    <source>
        <dbReference type="ARBA" id="ARBA00022619"/>
    </source>
</evidence>
<dbReference type="PANTHER" id="PTHR21058">
    <property type="entry name" value="6,7-DIMETHYL-8-RIBITYLLUMAZINE SYNTHASE DMRL SYNTHASE LUMAZINE SYNTHASE"/>
    <property type="match status" value="1"/>
</dbReference>
<dbReference type="HAMAP" id="MF_00178">
    <property type="entry name" value="Lumazine_synth"/>
    <property type="match status" value="1"/>
</dbReference>
<comment type="similarity">
    <text evidence="2 7">Belongs to the DMRL synthase family.</text>
</comment>
<evidence type="ECO:0000256" key="3">
    <source>
        <dbReference type="ARBA" id="ARBA00012664"/>
    </source>
</evidence>
<name>A0A840VCI7_9PROT</name>
<evidence type="ECO:0000256" key="2">
    <source>
        <dbReference type="ARBA" id="ARBA00007424"/>
    </source>
</evidence>
<dbReference type="Gene3D" id="3.40.50.960">
    <property type="entry name" value="Lumazine/riboflavin synthase"/>
    <property type="match status" value="1"/>
</dbReference>
<dbReference type="RefSeq" id="WP_183265578.1">
    <property type="nucleotide sequence ID" value="NZ_JACHFJ010000002.1"/>
</dbReference>
<comment type="function">
    <text evidence="7">Catalyzes the formation of 6,7-dimethyl-8-ribityllumazine by condensation of 5-amino-6-(D-ribitylamino)uracil with 3,4-dihydroxy-2-butanone 4-phosphate. This is the penultimate step in the biosynthesis of riboflavin.</text>
</comment>
<dbReference type="GO" id="GO:0009349">
    <property type="term" value="C:riboflavin synthase complex"/>
    <property type="evidence" value="ECO:0007669"/>
    <property type="project" value="UniProtKB-UniRule"/>
</dbReference>
<keyword evidence="9" id="KW-1185">Reference proteome</keyword>
<evidence type="ECO:0000256" key="5">
    <source>
        <dbReference type="ARBA" id="ARBA00022679"/>
    </source>
</evidence>
<dbReference type="AlphaFoldDB" id="A0A840VCI7"/>
<keyword evidence="4 7" id="KW-0686">Riboflavin biosynthesis</keyword>
<dbReference type="PANTHER" id="PTHR21058:SF0">
    <property type="entry name" value="6,7-DIMETHYL-8-RIBITYLLUMAZINE SYNTHASE"/>
    <property type="match status" value="1"/>
</dbReference>
<comment type="pathway">
    <text evidence="1 7">Cofactor biosynthesis; riboflavin biosynthesis; riboflavin from 2-hydroxy-3-oxobutyl phosphate and 5-amino-6-(D-ribitylamino)uracil: step 1/2.</text>
</comment>
<dbReference type="SUPFAM" id="SSF52121">
    <property type="entry name" value="Lumazine synthase"/>
    <property type="match status" value="1"/>
</dbReference>
<evidence type="ECO:0000313" key="8">
    <source>
        <dbReference type="EMBL" id="MBB5372567.1"/>
    </source>
</evidence>
<dbReference type="InterPro" id="IPR002180">
    <property type="entry name" value="LS/RS"/>
</dbReference>
<dbReference type="GO" id="GO:0009231">
    <property type="term" value="P:riboflavin biosynthetic process"/>
    <property type="evidence" value="ECO:0007669"/>
    <property type="project" value="UniProtKB-UniRule"/>
</dbReference>